<evidence type="ECO:0000313" key="2">
    <source>
        <dbReference type="EMBL" id="AXR80345.1"/>
    </source>
</evidence>
<dbReference type="AlphaFoldDB" id="A0A346PLF0"/>
<gene>
    <name evidence="2" type="ORF">AArcMg_0322</name>
</gene>
<dbReference type="KEGG" id="nag:AArcMg_0322"/>
<evidence type="ECO:0000313" key="3">
    <source>
        <dbReference type="Proteomes" id="UP000258613"/>
    </source>
</evidence>
<proteinExistence type="predicted"/>
<evidence type="ECO:0000256" key="1">
    <source>
        <dbReference type="SAM" id="MobiDB-lite"/>
    </source>
</evidence>
<dbReference type="EMBL" id="CP027033">
    <property type="protein sequence ID" value="AXR80345.1"/>
    <property type="molecule type" value="Genomic_DNA"/>
</dbReference>
<organism evidence="2 3">
    <name type="scientific">Natrarchaeobaculum sulfurireducens</name>
    <dbReference type="NCBI Taxonomy" id="2044521"/>
    <lineage>
        <taxon>Archaea</taxon>
        <taxon>Methanobacteriati</taxon>
        <taxon>Methanobacteriota</taxon>
        <taxon>Stenosarchaea group</taxon>
        <taxon>Halobacteria</taxon>
        <taxon>Halobacteriales</taxon>
        <taxon>Natrialbaceae</taxon>
        <taxon>Natrarchaeobaculum</taxon>
    </lineage>
</organism>
<protein>
    <submittedName>
        <fullName evidence="2">Uncharacterized protein</fullName>
    </submittedName>
</protein>
<keyword evidence="3" id="KW-1185">Reference proteome</keyword>
<feature type="region of interest" description="Disordered" evidence="1">
    <location>
        <begin position="14"/>
        <end position="56"/>
    </location>
</feature>
<dbReference type="Proteomes" id="UP000258613">
    <property type="component" value="Chromosome"/>
</dbReference>
<sequence>MWKSAACSCATRPLSVSRRRNGGNRRQPSIELEYTVEDPAAGHDVPLESAHASVTE</sequence>
<accession>A0A346PLF0</accession>
<name>A0A346PLF0_9EURY</name>
<reference evidence="3" key="1">
    <citation type="submission" date="2018-02" db="EMBL/GenBank/DDBJ databases">
        <title>Phenotypic and genomic properties of facultatively anaerobic sulfur-reducing natronoarchaea from hypersaline soda lakes.</title>
        <authorList>
            <person name="Sorokin D.Y."/>
            <person name="Kublanov I.V."/>
            <person name="Roman P."/>
            <person name="Sinninghe Damste J.S."/>
            <person name="Golyshin P.N."/>
            <person name="Rojo D."/>
            <person name="Ciordia S."/>
            <person name="Mena M.D.C."/>
            <person name="Ferrer M."/>
            <person name="Messina E."/>
            <person name="Smedile F."/>
            <person name="La Spada G."/>
            <person name="La Cono V."/>
            <person name="Yakimov M.M."/>
        </authorList>
    </citation>
    <scope>NUCLEOTIDE SEQUENCE [LARGE SCALE GENOMIC DNA]</scope>
    <source>
        <strain evidence="3">AArc-Mg</strain>
    </source>
</reference>